<reference evidence="1 2" key="1">
    <citation type="submission" date="2020-09" db="EMBL/GenBank/DDBJ databases">
        <title>Isolation and identification of active actinomycetes.</title>
        <authorList>
            <person name="Li X."/>
        </authorList>
    </citation>
    <scope>NUCLEOTIDE SEQUENCE [LARGE SCALE GENOMIC DNA]</scope>
    <source>
        <strain evidence="1 2">NEAU-LLC</strain>
    </source>
</reference>
<gene>
    <name evidence="1" type="ORF">IF188_14505</name>
</gene>
<keyword evidence="2" id="KW-1185">Reference proteome</keyword>
<sequence>MQIEVLHIAGCPTWVEASRRVREALTLSGIYHAKMAFRLVASPADAARLPFAGSPTILVDGADLFPGSPRTSQLACRVYLTPQGLAGAPTTEQIIEAVSAHGR</sequence>
<organism evidence="1 2">
    <name type="scientific">Microbacterium helvum</name>
    <dbReference type="NCBI Taxonomy" id="2773713"/>
    <lineage>
        <taxon>Bacteria</taxon>
        <taxon>Bacillati</taxon>
        <taxon>Actinomycetota</taxon>
        <taxon>Actinomycetes</taxon>
        <taxon>Micrococcales</taxon>
        <taxon>Microbacteriaceae</taxon>
        <taxon>Microbacterium</taxon>
    </lineage>
</organism>
<dbReference type="RefSeq" id="WP_191172508.1">
    <property type="nucleotide sequence ID" value="NZ_JACXZS010000009.1"/>
</dbReference>
<dbReference type="Proteomes" id="UP000598426">
    <property type="component" value="Unassembled WGS sequence"/>
</dbReference>
<name>A0ABR8NQI6_9MICO</name>
<accession>A0ABR8NQI6</accession>
<protein>
    <submittedName>
        <fullName evidence="1">Thioredoxin family protein</fullName>
    </submittedName>
</protein>
<dbReference type="EMBL" id="JACXZS010000009">
    <property type="protein sequence ID" value="MBD3942904.1"/>
    <property type="molecule type" value="Genomic_DNA"/>
</dbReference>
<proteinExistence type="predicted"/>
<evidence type="ECO:0000313" key="2">
    <source>
        <dbReference type="Proteomes" id="UP000598426"/>
    </source>
</evidence>
<comment type="caution">
    <text evidence="1">The sequence shown here is derived from an EMBL/GenBank/DDBJ whole genome shotgun (WGS) entry which is preliminary data.</text>
</comment>
<evidence type="ECO:0000313" key="1">
    <source>
        <dbReference type="EMBL" id="MBD3942904.1"/>
    </source>
</evidence>